<proteinExistence type="predicted"/>
<dbReference type="PANTHER" id="PTHR43423">
    <property type="entry name" value="ABC TRANSPORTER I FAMILY MEMBER 17"/>
    <property type="match status" value="1"/>
</dbReference>
<accession>A0A7J5TKU9</accession>
<dbReference type="CDD" id="cd00267">
    <property type="entry name" value="ABC_ATPase"/>
    <property type="match status" value="1"/>
</dbReference>
<dbReference type="RefSeq" id="WP_152030548.1">
    <property type="nucleotide sequence ID" value="NZ_WDOP01000069.1"/>
</dbReference>
<dbReference type="InterPro" id="IPR003439">
    <property type="entry name" value="ABC_transporter-like_ATP-bd"/>
</dbReference>
<feature type="non-terminal residue" evidence="3">
    <location>
        <position position="78"/>
    </location>
</feature>
<reference evidence="3 4" key="1">
    <citation type="journal article" date="2019" name="Nat. Med.">
        <title>A library of human gut bacterial isolates paired with longitudinal multiomics data enables mechanistic microbiome research.</title>
        <authorList>
            <person name="Poyet M."/>
            <person name="Groussin M."/>
            <person name="Gibbons S.M."/>
            <person name="Avila-Pacheco J."/>
            <person name="Jiang X."/>
            <person name="Kearney S.M."/>
            <person name="Perrotta A.R."/>
            <person name="Berdy B."/>
            <person name="Zhao S."/>
            <person name="Lieberman T.D."/>
            <person name="Swanson P.K."/>
            <person name="Smith M."/>
            <person name="Roesemann S."/>
            <person name="Alexander J.E."/>
            <person name="Rich S.A."/>
            <person name="Livny J."/>
            <person name="Vlamakis H."/>
            <person name="Clish C."/>
            <person name="Bullock K."/>
            <person name="Deik A."/>
            <person name="Scott J."/>
            <person name="Pierce K.A."/>
            <person name="Xavier R.J."/>
            <person name="Alm E.J."/>
        </authorList>
    </citation>
    <scope>NUCLEOTIDE SEQUENCE [LARGE SCALE GENOMIC DNA]</scope>
    <source>
        <strain evidence="3 4">BIOML-A13</strain>
    </source>
</reference>
<keyword evidence="3" id="KW-0067">ATP-binding</keyword>
<dbReference type="GO" id="GO:0016887">
    <property type="term" value="F:ATP hydrolysis activity"/>
    <property type="evidence" value="ECO:0007669"/>
    <property type="project" value="InterPro"/>
</dbReference>
<name>A0A7J5TKU9_BIFBI</name>
<protein>
    <submittedName>
        <fullName evidence="3">ATP-binding cassette domain-containing protein</fullName>
    </submittedName>
</protein>
<dbReference type="Gene3D" id="3.40.50.300">
    <property type="entry name" value="P-loop containing nucleotide triphosphate hydrolases"/>
    <property type="match status" value="1"/>
</dbReference>
<evidence type="ECO:0000313" key="3">
    <source>
        <dbReference type="EMBL" id="KAB7484580.1"/>
    </source>
</evidence>
<dbReference type="EMBL" id="WDOP01000069">
    <property type="protein sequence ID" value="KAB7484580.1"/>
    <property type="molecule type" value="Genomic_DNA"/>
</dbReference>
<evidence type="ECO:0000313" key="4">
    <source>
        <dbReference type="Proteomes" id="UP000451386"/>
    </source>
</evidence>
<dbReference type="Pfam" id="PF00005">
    <property type="entry name" value="ABC_tran"/>
    <property type="match status" value="1"/>
</dbReference>
<evidence type="ECO:0000259" key="2">
    <source>
        <dbReference type="Pfam" id="PF00005"/>
    </source>
</evidence>
<comment type="caution">
    <text evidence="3">The sequence shown here is derived from an EMBL/GenBank/DDBJ whole genome shotgun (WGS) entry which is preliminary data.</text>
</comment>
<keyword evidence="1" id="KW-1278">Translocase</keyword>
<sequence length="78" mass="7944">MGSMSSAHDFHATGVTAVVNNDAGGTRTIFKDLSFAVHGGEIVDITGPSGSGKSTLLTSFARLNVNTTGKFVLDGVDS</sequence>
<keyword evidence="3" id="KW-0547">Nucleotide-binding</keyword>
<feature type="domain" description="ABC transporter" evidence="2">
    <location>
        <begin position="30"/>
        <end position="77"/>
    </location>
</feature>
<dbReference type="SUPFAM" id="SSF52540">
    <property type="entry name" value="P-loop containing nucleoside triphosphate hydrolases"/>
    <property type="match status" value="1"/>
</dbReference>
<dbReference type="AlphaFoldDB" id="A0A7J5TKU9"/>
<dbReference type="GO" id="GO:0005524">
    <property type="term" value="F:ATP binding"/>
    <property type="evidence" value="ECO:0007669"/>
    <property type="project" value="UniProtKB-KW"/>
</dbReference>
<dbReference type="PANTHER" id="PTHR43423:SF1">
    <property type="entry name" value="ABC TRANSPORTER I FAMILY MEMBER 17"/>
    <property type="match status" value="1"/>
</dbReference>
<gene>
    <name evidence="3" type="ORF">GBA83_11090</name>
</gene>
<organism evidence="3 4">
    <name type="scientific">Bifidobacterium bifidum</name>
    <dbReference type="NCBI Taxonomy" id="1681"/>
    <lineage>
        <taxon>Bacteria</taxon>
        <taxon>Bacillati</taxon>
        <taxon>Actinomycetota</taxon>
        <taxon>Actinomycetes</taxon>
        <taxon>Bifidobacteriales</taxon>
        <taxon>Bifidobacteriaceae</taxon>
        <taxon>Bifidobacterium</taxon>
    </lineage>
</organism>
<evidence type="ECO:0000256" key="1">
    <source>
        <dbReference type="ARBA" id="ARBA00022967"/>
    </source>
</evidence>
<dbReference type="Proteomes" id="UP000451386">
    <property type="component" value="Unassembled WGS sequence"/>
</dbReference>
<dbReference type="InterPro" id="IPR027417">
    <property type="entry name" value="P-loop_NTPase"/>
</dbReference>